<proteinExistence type="predicted"/>
<dbReference type="Gene3D" id="1.20.1050.10">
    <property type="match status" value="1"/>
</dbReference>
<accession>A0A1A8XY01</accession>
<evidence type="ECO:0000259" key="2">
    <source>
        <dbReference type="PROSITE" id="PS50405"/>
    </source>
</evidence>
<dbReference type="RefSeq" id="WP_222102222.1">
    <property type="nucleotide sequence ID" value="NZ_FLQY01000220.1"/>
</dbReference>
<keyword evidence="4" id="KW-1185">Reference proteome</keyword>
<dbReference type="SFLD" id="SFLDG00358">
    <property type="entry name" value="Main_(cytGST)"/>
    <property type="match status" value="1"/>
</dbReference>
<feature type="domain" description="GST C-terminal" evidence="2">
    <location>
        <begin position="94"/>
        <end position="209"/>
    </location>
</feature>
<dbReference type="SUPFAM" id="SSF52833">
    <property type="entry name" value="Thioredoxin-like"/>
    <property type="match status" value="1"/>
</dbReference>
<dbReference type="InterPro" id="IPR004045">
    <property type="entry name" value="Glutathione_S-Trfase_N"/>
</dbReference>
<dbReference type="SUPFAM" id="SSF47616">
    <property type="entry name" value="GST C-terminal domain-like"/>
    <property type="match status" value="1"/>
</dbReference>
<evidence type="ECO:0000313" key="4">
    <source>
        <dbReference type="Proteomes" id="UP000199600"/>
    </source>
</evidence>
<gene>
    <name evidence="3" type="primary">gstA</name>
    <name evidence="3" type="ORF">PROAA_2970003</name>
</gene>
<dbReference type="EMBL" id="FLQY01000220">
    <property type="protein sequence ID" value="SBT08933.1"/>
    <property type="molecule type" value="Genomic_DNA"/>
</dbReference>
<feature type="domain" description="GST N-terminal" evidence="1">
    <location>
        <begin position="8"/>
        <end position="89"/>
    </location>
</feature>
<dbReference type="Proteomes" id="UP000199600">
    <property type="component" value="Unassembled WGS sequence"/>
</dbReference>
<dbReference type="InterPro" id="IPR040079">
    <property type="entry name" value="Glutathione_S-Trfase"/>
</dbReference>
<dbReference type="CDD" id="cd03056">
    <property type="entry name" value="GST_N_4"/>
    <property type="match status" value="1"/>
</dbReference>
<dbReference type="PANTHER" id="PTHR44051">
    <property type="entry name" value="GLUTATHIONE S-TRANSFERASE-RELATED"/>
    <property type="match status" value="1"/>
</dbReference>
<dbReference type="InterPro" id="IPR004046">
    <property type="entry name" value="GST_C"/>
</dbReference>
<dbReference type="PROSITE" id="PS50404">
    <property type="entry name" value="GST_NTER"/>
    <property type="match status" value="1"/>
</dbReference>
<dbReference type="InterPro" id="IPR036249">
    <property type="entry name" value="Thioredoxin-like_sf"/>
</dbReference>
<protein>
    <submittedName>
        <fullName evidence="3">Protein GstA</fullName>
    </submittedName>
</protein>
<evidence type="ECO:0000259" key="1">
    <source>
        <dbReference type="PROSITE" id="PS50404"/>
    </source>
</evidence>
<dbReference type="Pfam" id="PF13417">
    <property type="entry name" value="GST_N_3"/>
    <property type="match status" value="1"/>
</dbReference>
<dbReference type="AlphaFoldDB" id="A0A1A8XY01"/>
<dbReference type="InterPro" id="IPR010987">
    <property type="entry name" value="Glutathione-S-Trfase_C-like"/>
</dbReference>
<dbReference type="PANTHER" id="PTHR44051:SF2">
    <property type="entry name" value="HYPOTHETICAL GLUTATHIONE S-TRANSFERASE LIKE PROTEIN"/>
    <property type="match status" value="1"/>
</dbReference>
<dbReference type="InterPro" id="IPR036282">
    <property type="entry name" value="Glutathione-S-Trfase_C_sf"/>
</dbReference>
<organism evidence="3 4">
    <name type="scientific">Candidatus Propionivibrio aalborgensis</name>
    <dbReference type="NCBI Taxonomy" id="1860101"/>
    <lineage>
        <taxon>Bacteria</taxon>
        <taxon>Pseudomonadati</taxon>
        <taxon>Pseudomonadota</taxon>
        <taxon>Betaproteobacteria</taxon>
        <taxon>Rhodocyclales</taxon>
        <taxon>Rhodocyclaceae</taxon>
        <taxon>Propionivibrio</taxon>
    </lineage>
</organism>
<dbReference type="Pfam" id="PF00043">
    <property type="entry name" value="GST_C"/>
    <property type="match status" value="1"/>
</dbReference>
<sequence>MSSKQPDQPIRFHSFPYSGHCHRVALLLSDLQLPHETINVDLANKAQKSEAFLAMNPFGQVPVIQDGDVTISDSLAILTYLSERYGAGRWAPRTPIEAAEIQRWFALAAGTLAFGPAAARASKLFNAPVDLPAAQARSLALFDVVDRHLAQRDYLARQSLTLADLAFYAYVARAPEGGVSLDPYSHIRSWLARVESMPRFVPMPEFPKR</sequence>
<evidence type="ECO:0000313" key="3">
    <source>
        <dbReference type="EMBL" id="SBT08933.1"/>
    </source>
</evidence>
<name>A0A1A8XY01_9RHOO</name>
<dbReference type="PROSITE" id="PS50405">
    <property type="entry name" value="GST_CTER"/>
    <property type="match status" value="1"/>
</dbReference>
<dbReference type="SFLD" id="SFLDS00019">
    <property type="entry name" value="Glutathione_Transferase_(cytos"/>
    <property type="match status" value="1"/>
</dbReference>
<dbReference type="Gene3D" id="3.40.30.10">
    <property type="entry name" value="Glutaredoxin"/>
    <property type="match status" value="1"/>
</dbReference>
<reference evidence="3 4" key="1">
    <citation type="submission" date="2016-06" db="EMBL/GenBank/DDBJ databases">
        <authorList>
            <person name="Kjaerup R.B."/>
            <person name="Dalgaard T.S."/>
            <person name="Juul-Madsen H.R."/>
        </authorList>
    </citation>
    <scope>NUCLEOTIDE SEQUENCE [LARGE SCALE GENOMIC DNA]</scope>
    <source>
        <strain evidence="3">2</strain>
    </source>
</reference>
<dbReference type="SFLD" id="SFLDG01151">
    <property type="entry name" value="Main.2:_Nu-like"/>
    <property type="match status" value="1"/>
</dbReference>